<dbReference type="EMBL" id="CP027541">
    <property type="protein sequence ID" value="AWT51078.1"/>
    <property type="molecule type" value="Genomic_DNA"/>
</dbReference>
<accession>A0A2U9PH89</accession>
<gene>
    <name evidence="2" type="ORF">D806_000840</name>
</gene>
<reference evidence="2 3" key="1">
    <citation type="journal article" date="2013" name="Genome Announc.">
        <title>Draft genome sequence of MKD8, a conjugal recipient Mycobacterium smegmatis strain.</title>
        <authorList>
            <person name="Gray T.A."/>
            <person name="Palumbo M.J."/>
            <person name="Derbyshire K.M."/>
        </authorList>
    </citation>
    <scope>NUCLEOTIDE SEQUENCE [LARGE SCALE GENOMIC DNA]</scope>
    <source>
        <strain evidence="2 3">MKD8</strain>
    </source>
</reference>
<feature type="transmembrane region" description="Helical" evidence="1">
    <location>
        <begin position="111"/>
        <end position="134"/>
    </location>
</feature>
<keyword evidence="1" id="KW-1133">Transmembrane helix</keyword>
<feature type="transmembrane region" description="Helical" evidence="1">
    <location>
        <begin position="27"/>
        <end position="53"/>
    </location>
</feature>
<evidence type="ECO:0000313" key="2">
    <source>
        <dbReference type="EMBL" id="AWT51078.1"/>
    </source>
</evidence>
<dbReference type="AlphaFoldDB" id="A0A2U9PH89"/>
<keyword evidence="1" id="KW-0812">Transmembrane</keyword>
<evidence type="ECO:0008006" key="4">
    <source>
        <dbReference type="Google" id="ProtNLM"/>
    </source>
</evidence>
<keyword evidence="1" id="KW-0472">Membrane</keyword>
<proteinExistence type="predicted"/>
<protein>
    <recommendedName>
        <fullName evidence="4">Transmembrane protein</fullName>
    </recommendedName>
</protein>
<evidence type="ECO:0000256" key="1">
    <source>
        <dbReference type="SAM" id="Phobius"/>
    </source>
</evidence>
<dbReference type="Proteomes" id="UP000011200">
    <property type="component" value="Chromosome"/>
</dbReference>
<sequence>MLLTCLGIIEAALLTWAVVTFLRGSYVTALLCVGIAAWWTIPAVAQLIMPTLMPRVTCANGELTIRPDRRLDRMMLIATLGGAPLLGLAAVLSALGRLDLPTQSLGSEGGVFAWVPMICGGLAGVFTVFFVLIVKFGGIGYLRLGPEGFERAEAFRKTAKRHWDEVTDVSDTAPDRPQAIYPLVITTDDGEQHSIDNSAMYTREGRTLYEFVRFYWLHPELRIELADDRAVERFHEMQAAQRERDSRS</sequence>
<reference evidence="3" key="2">
    <citation type="submission" date="2018-03" db="EMBL/GenBank/DDBJ databases">
        <authorList>
            <person name="Derbyshire K."/>
            <person name="Gray T.A."/>
            <person name="Champion M."/>
        </authorList>
    </citation>
    <scope>NUCLEOTIDE SEQUENCE [LARGE SCALE GENOMIC DNA]</scope>
    <source>
        <strain evidence="3">MKD8</strain>
    </source>
</reference>
<dbReference type="RefSeq" id="WP_003891411.1">
    <property type="nucleotide sequence ID" value="NZ_CP027541.1"/>
</dbReference>
<organism evidence="2 3">
    <name type="scientific">Mycolicibacterium smegmatis (strain MKD8)</name>
    <name type="common">Mycobacterium smegmatis</name>
    <dbReference type="NCBI Taxonomy" id="1214915"/>
    <lineage>
        <taxon>Bacteria</taxon>
        <taxon>Bacillati</taxon>
        <taxon>Actinomycetota</taxon>
        <taxon>Actinomycetes</taxon>
        <taxon>Mycobacteriales</taxon>
        <taxon>Mycobacteriaceae</taxon>
        <taxon>Mycolicibacterium</taxon>
    </lineage>
</organism>
<feature type="transmembrane region" description="Helical" evidence="1">
    <location>
        <begin position="74"/>
        <end position="96"/>
    </location>
</feature>
<evidence type="ECO:0000313" key="3">
    <source>
        <dbReference type="Proteomes" id="UP000011200"/>
    </source>
</evidence>
<name>A0A2U9PH89_MYCSE</name>